<keyword evidence="2" id="KW-1185">Reference proteome</keyword>
<dbReference type="OrthoDB" id="6624721at2759"/>
<reference evidence="1 2" key="1">
    <citation type="journal article" date="2007" name="Nature">
        <title>Evolution of genes and genomes on the Drosophila phylogeny.</title>
        <authorList>
            <consortium name="Drosophila 12 Genomes Consortium"/>
            <person name="Clark A.G."/>
            <person name="Eisen M.B."/>
            <person name="Smith D.R."/>
            <person name="Bergman C.M."/>
            <person name="Oliver B."/>
            <person name="Markow T.A."/>
            <person name="Kaufman T.C."/>
            <person name="Kellis M."/>
            <person name="Gelbart W."/>
            <person name="Iyer V.N."/>
            <person name="Pollard D.A."/>
            <person name="Sackton T.B."/>
            <person name="Larracuente A.M."/>
            <person name="Singh N.D."/>
            <person name="Abad J.P."/>
            <person name="Abt D.N."/>
            <person name="Adryan B."/>
            <person name="Aguade M."/>
            <person name="Akashi H."/>
            <person name="Anderson W.W."/>
            <person name="Aquadro C.F."/>
            <person name="Ardell D.H."/>
            <person name="Arguello R."/>
            <person name="Artieri C.G."/>
            <person name="Barbash D.A."/>
            <person name="Barker D."/>
            <person name="Barsanti P."/>
            <person name="Batterham P."/>
            <person name="Batzoglou S."/>
            <person name="Begun D."/>
            <person name="Bhutkar A."/>
            <person name="Blanco E."/>
            <person name="Bosak S.A."/>
            <person name="Bradley R.K."/>
            <person name="Brand A.D."/>
            <person name="Brent M.R."/>
            <person name="Brooks A.N."/>
            <person name="Brown R.H."/>
            <person name="Butlin R.K."/>
            <person name="Caggese C."/>
            <person name="Calvi B.R."/>
            <person name="Bernardo de Carvalho A."/>
            <person name="Caspi A."/>
            <person name="Castrezana S."/>
            <person name="Celniker S.E."/>
            <person name="Chang J.L."/>
            <person name="Chapple C."/>
            <person name="Chatterji S."/>
            <person name="Chinwalla A."/>
            <person name="Civetta A."/>
            <person name="Clifton S.W."/>
            <person name="Comeron J.M."/>
            <person name="Costello J.C."/>
            <person name="Coyne J.A."/>
            <person name="Daub J."/>
            <person name="David R.G."/>
            <person name="Delcher A.L."/>
            <person name="Delehaunty K."/>
            <person name="Do C.B."/>
            <person name="Ebling H."/>
            <person name="Edwards K."/>
            <person name="Eickbush T."/>
            <person name="Evans J.D."/>
            <person name="Filipski A."/>
            <person name="Findeiss S."/>
            <person name="Freyhult E."/>
            <person name="Fulton L."/>
            <person name="Fulton R."/>
            <person name="Garcia A.C."/>
            <person name="Gardiner A."/>
            <person name="Garfield D.A."/>
            <person name="Garvin B.E."/>
            <person name="Gibson G."/>
            <person name="Gilbert D."/>
            <person name="Gnerre S."/>
            <person name="Godfrey J."/>
            <person name="Good R."/>
            <person name="Gotea V."/>
            <person name="Gravely B."/>
            <person name="Greenberg A.J."/>
            <person name="Griffiths-Jones S."/>
            <person name="Gross S."/>
            <person name="Guigo R."/>
            <person name="Gustafson E.A."/>
            <person name="Haerty W."/>
            <person name="Hahn M.W."/>
            <person name="Halligan D.L."/>
            <person name="Halpern A.L."/>
            <person name="Halter G.M."/>
            <person name="Han M.V."/>
            <person name="Heger A."/>
            <person name="Hillier L."/>
            <person name="Hinrichs A.S."/>
            <person name="Holmes I."/>
            <person name="Hoskins R.A."/>
            <person name="Hubisz M.J."/>
            <person name="Hultmark D."/>
            <person name="Huntley M.A."/>
            <person name="Jaffe D.B."/>
            <person name="Jagadeeshan S."/>
            <person name="Jeck W.R."/>
            <person name="Johnson J."/>
            <person name="Jones C.D."/>
            <person name="Jordan W.C."/>
            <person name="Karpen G.H."/>
            <person name="Kataoka E."/>
            <person name="Keightley P.D."/>
            <person name="Kheradpour P."/>
            <person name="Kirkness E.F."/>
            <person name="Koerich L.B."/>
            <person name="Kristiansen K."/>
            <person name="Kudrna D."/>
            <person name="Kulathinal R.J."/>
            <person name="Kumar S."/>
            <person name="Kwok R."/>
            <person name="Lander E."/>
            <person name="Langley C.H."/>
            <person name="Lapoint R."/>
            <person name="Lazzaro B.P."/>
            <person name="Lee S.J."/>
            <person name="Levesque L."/>
            <person name="Li R."/>
            <person name="Lin C.F."/>
            <person name="Lin M.F."/>
            <person name="Lindblad-Toh K."/>
            <person name="Llopart A."/>
            <person name="Long M."/>
            <person name="Low L."/>
            <person name="Lozovsky E."/>
            <person name="Lu J."/>
            <person name="Luo M."/>
            <person name="Machado C.A."/>
            <person name="Makalowski W."/>
            <person name="Marzo M."/>
            <person name="Matsuda M."/>
            <person name="Matzkin L."/>
            <person name="McAllister B."/>
            <person name="McBride C.S."/>
            <person name="McKernan B."/>
            <person name="McKernan K."/>
            <person name="Mendez-Lago M."/>
            <person name="Minx P."/>
            <person name="Mollenhauer M.U."/>
            <person name="Montooth K."/>
            <person name="Mount S.M."/>
            <person name="Mu X."/>
            <person name="Myers E."/>
            <person name="Negre B."/>
            <person name="Newfeld S."/>
            <person name="Nielsen R."/>
            <person name="Noor M.A."/>
            <person name="O'Grady P."/>
            <person name="Pachter L."/>
            <person name="Papaceit M."/>
            <person name="Parisi M.J."/>
            <person name="Parisi M."/>
            <person name="Parts L."/>
            <person name="Pedersen J.S."/>
            <person name="Pesole G."/>
            <person name="Phillippy A.M."/>
            <person name="Ponting C.P."/>
            <person name="Pop M."/>
            <person name="Porcelli D."/>
            <person name="Powell J.R."/>
            <person name="Prohaska S."/>
            <person name="Pruitt K."/>
            <person name="Puig M."/>
            <person name="Quesneville H."/>
            <person name="Ram K.R."/>
            <person name="Rand D."/>
            <person name="Rasmussen M.D."/>
            <person name="Reed L.K."/>
            <person name="Reenan R."/>
            <person name="Reily A."/>
            <person name="Remington K.A."/>
            <person name="Rieger T.T."/>
            <person name="Ritchie M.G."/>
            <person name="Robin C."/>
            <person name="Rogers Y.H."/>
            <person name="Rohde C."/>
            <person name="Rozas J."/>
            <person name="Rubenfield M.J."/>
            <person name="Ruiz A."/>
            <person name="Russo S."/>
            <person name="Salzberg S.L."/>
            <person name="Sanchez-Gracia A."/>
            <person name="Saranga D.J."/>
            <person name="Sato H."/>
            <person name="Schaeffer S.W."/>
            <person name="Schatz M.C."/>
            <person name="Schlenke T."/>
            <person name="Schwartz R."/>
            <person name="Segarra C."/>
            <person name="Singh R.S."/>
            <person name="Sirot L."/>
            <person name="Sirota M."/>
            <person name="Sisneros N.B."/>
            <person name="Smith C.D."/>
            <person name="Smith T.F."/>
            <person name="Spieth J."/>
            <person name="Stage D.E."/>
            <person name="Stark A."/>
            <person name="Stephan W."/>
            <person name="Strausberg R.L."/>
            <person name="Strempel S."/>
            <person name="Sturgill D."/>
            <person name="Sutton G."/>
            <person name="Sutton G.G."/>
            <person name="Tao W."/>
            <person name="Teichmann S."/>
            <person name="Tobari Y.N."/>
            <person name="Tomimura Y."/>
            <person name="Tsolas J.M."/>
            <person name="Valente V.L."/>
            <person name="Venter E."/>
            <person name="Venter J.C."/>
            <person name="Vicario S."/>
            <person name="Vieira F.G."/>
            <person name="Vilella A.J."/>
            <person name="Villasante A."/>
            <person name="Walenz B."/>
            <person name="Wang J."/>
            <person name="Wasserman M."/>
            <person name="Watts T."/>
            <person name="Wilson D."/>
            <person name="Wilson R.K."/>
            <person name="Wing R.A."/>
            <person name="Wolfner M.F."/>
            <person name="Wong A."/>
            <person name="Wong G.K."/>
            <person name="Wu C.I."/>
            <person name="Wu G."/>
            <person name="Yamamoto D."/>
            <person name="Yang H.P."/>
            <person name="Yang S.P."/>
            <person name="Yorke J.A."/>
            <person name="Yoshida K."/>
            <person name="Zdobnov E."/>
            <person name="Zhang P."/>
            <person name="Zhang Y."/>
            <person name="Zimin A.V."/>
            <person name="Baldwin J."/>
            <person name="Abdouelleil A."/>
            <person name="Abdulkadir J."/>
            <person name="Abebe A."/>
            <person name="Abera B."/>
            <person name="Abreu J."/>
            <person name="Acer S.C."/>
            <person name="Aftuck L."/>
            <person name="Alexander A."/>
            <person name="An P."/>
            <person name="Anderson E."/>
            <person name="Anderson S."/>
            <person name="Arachi H."/>
            <person name="Azer M."/>
            <person name="Bachantsang P."/>
            <person name="Barry A."/>
            <person name="Bayul T."/>
            <person name="Berlin A."/>
            <person name="Bessette D."/>
            <person name="Bloom T."/>
            <person name="Blye J."/>
            <person name="Boguslavskiy L."/>
            <person name="Bonnet C."/>
            <person name="Boukhgalter B."/>
            <person name="Bourzgui I."/>
            <person name="Brown A."/>
            <person name="Cahill P."/>
            <person name="Channer S."/>
            <person name="Cheshatsang Y."/>
            <person name="Chuda L."/>
            <person name="Citroen M."/>
            <person name="Collymore A."/>
            <person name="Cooke P."/>
            <person name="Costello M."/>
            <person name="D'Aco K."/>
            <person name="Daza R."/>
            <person name="De Haan G."/>
            <person name="DeGray S."/>
            <person name="DeMaso C."/>
            <person name="Dhargay N."/>
            <person name="Dooley K."/>
            <person name="Dooley E."/>
            <person name="Doricent M."/>
            <person name="Dorje P."/>
            <person name="Dorjee K."/>
            <person name="Dupes A."/>
            <person name="Elong R."/>
            <person name="Falk J."/>
            <person name="Farina A."/>
            <person name="Faro S."/>
            <person name="Ferguson D."/>
            <person name="Fisher S."/>
            <person name="Foley C.D."/>
            <person name="Franke A."/>
            <person name="Friedrich D."/>
            <person name="Gadbois L."/>
            <person name="Gearin G."/>
            <person name="Gearin C.R."/>
            <person name="Giannoukos G."/>
            <person name="Goode T."/>
            <person name="Graham J."/>
            <person name="Grandbois E."/>
            <person name="Grewal S."/>
            <person name="Gyaltsen K."/>
            <person name="Hafez N."/>
            <person name="Hagos B."/>
            <person name="Hall J."/>
            <person name="Henson C."/>
            <person name="Hollinger A."/>
            <person name="Honan T."/>
            <person name="Huard M.D."/>
            <person name="Hughes L."/>
            <person name="Hurhula B."/>
            <person name="Husby M.E."/>
            <person name="Kamat A."/>
            <person name="Kanga B."/>
            <person name="Kashin S."/>
            <person name="Khazanovich D."/>
            <person name="Kisner P."/>
            <person name="Lance K."/>
            <person name="Lara M."/>
            <person name="Lee W."/>
            <person name="Lennon N."/>
            <person name="Letendre F."/>
            <person name="LeVine R."/>
            <person name="Lipovsky A."/>
            <person name="Liu X."/>
            <person name="Liu J."/>
            <person name="Liu S."/>
            <person name="Lokyitsang T."/>
            <person name="Lokyitsang Y."/>
            <person name="Lubonja R."/>
            <person name="Lui A."/>
            <person name="MacDonald P."/>
            <person name="Magnisalis V."/>
            <person name="Maru K."/>
            <person name="Matthews C."/>
            <person name="McCusker W."/>
            <person name="McDonough S."/>
            <person name="Mehta T."/>
            <person name="Meldrim J."/>
            <person name="Meneus L."/>
            <person name="Mihai O."/>
            <person name="Mihalev A."/>
            <person name="Mihova T."/>
            <person name="Mittelman R."/>
            <person name="Mlenga V."/>
            <person name="Montmayeur A."/>
            <person name="Mulrain L."/>
            <person name="Navidi A."/>
            <person name="Naylor J."/>
            <person name="Negash T."/>
            <person name="Nguyen T."/>
            <person name="Nguyen N."/>
            <person name="Nicol R."/>
            <person name="Norbu C."/>
            <person name="Norbu N."/>
            <person name="Novod N."/>
            <person name="O'Neill B."/>
            <person name="Osman S."/>
            <person name="Markiewicz E."/>
            <person name="Oyono O.L."/>
            <person name="Patti C."/>
            <person name="Phunkhang P."/>
            <person name="Pierre F."/>
            <person name="Priest M."/>
            <person name="Raghuraman S."/>
            <person name="Rege F."/>
            <person name="Reyes R."/>
            <person name="Rise C."/>
            <person name="Rogov P."/>
            <person name="Ross K."/>
            <person name="Ryan E."/>
            <person name="Settipalli S."/>
            <person name="Shea T."/>
            <person name="Sherpa N."/>
            <person name="Shi L."/>
            <person name="Shih D."/>
            <person name="Sparrow T."/>
            <person name="Spaulding J."/>
            <person name="Stalker J."/>
            <person name="Stange-Thomann N."/>
            <person name="Stavropoulos S."/>
            <person name="Stone C."/>
            <person name="Strader C."/>
            <person name="Tesfaye S."/>
            <person name="Thomson T."/>
            <person name="Thoulutsang Y."/>
            <person name="Thoulutsang D."/>
            <person name="Topham K."/>
            <person name="Topping I."/>
            <person name="Tsamla T."/>
            <person name="Vassiliev H."/>
            <person name="Vo A."/>
            <person name="Wangchuk T."/>
            <person name="Wangdi T."/>
            <person name="Weiand M."/>
            <person name="Wilkinson J."/>
            <person name="Wilson A."/>
            <person name="Yadav S."/>
            <person name="Young G."/>
            <person name="Yu Q."/>
            <person name="Zembek L."/>
            <person name="Zhong D."/>
            <person name="Zimmer A."/>
            <person name="Zwirko Z."/>
            <person name="Jaffe D.B."/>
            <person name="Alvarez P."/>
            <person name="Brockman W."/>
            <person name="Butler J."/>
            <person name="Chin C."/>
            <person name="Gnerre S."/>
            <person name="Grabherr M."/>
            <person name="Kleber M."/>
            <person name="Mauceli E."/>
            <person name="MacCallum I."/>
        </authorList>
    </citation>
    <scope>NUCLEOTIDE SEQUENCE [LARGE SCALE GENOMIC DNA]</scope>
    <source>
        <strain evidence="2">Tucson 14030-0811.24</strain>
    </source>
</reference>
<organism evidence="1 2">
    <name type="scientific">Drosophila willistoni</name>
    <name type="common">Fruit fly</name>
    <dbReference type="NCBI Taxonomy" id="7260"/>
    <lineage>
        <taxon>Eukaryota</taxon>
        <taxon>Metazoa</taxon>
        <taxon>Ecdysozoa</taxon>
        <taxon>Arthropoda</taxon>
        <taxon>Hexapoda</taxon>
        <taxon>Insecta</taxon>
        <taxon>Pterygota</taxon>
        <taxon>Neoptera</taxon>
        <taxon>Endopterygota</taxon>
        <taxon>Diptera</taxon>
        <taxon>Brachycera</taxon>
        <taxon>Muscomorpha</taxon>
        <taxon>Ephydroidea</taxon>
        <taxon>Drosophilidae</taxon>
        <taxon>Drosophila</taxon>
        <taxon>Sophophora</taxon>
    </lineage>
</organism>
<dbReference type="InParanoid" id="A0A0Q9WRU0"/>
<dbReference type="Proteomes" id="UP000007798">
    <property type="component" value="Unassembled WGS sequence"/>
</dbReference>
<gene>
    <name evidence="1" type="primary">Dwil\GK28184</name>
    <name evidence="1" type="ORF">Dwil_GK28184</name>
</gene>
<evidence type="ECO:0008006" key="3">
    <source>
        <dbReference type="Google" id="ProtNLM"/>
    </source>
</evidence>
<sequence>MVKQWLANSGLQLADHANIKAADIGRAINRILLNNRGPRQMQRLLLASVLRSVMLYGAPVWASAMEQPTYRRGMESTYRLTAVRVCRGFRTVSDEAALVIAGMTPIDLLAREAKFIFIRRQTVAWTQAEKSAAKAAARRASMEEWQRRWSTSTKGRWTHRLIPNLTDWLSRQSGEVTFELTQILSGHGCFRSYLHRFGKDSSPECTLCRNGMIEDPEHVIFSCPRFSAERLELEAILGRTPTVENLVPAMIESQEKWSAVCIYAANTMGTLRRLERLRNAGGA</sequence>
<evidence type="ECO:0000313" key="1">
    <source>
        <dbReference type="EMBL" id="KRF98317.1"/>
    </source>
</evidence>
<proteinExistence type="predicted"/>
<name>A0A0Q9WRU0_DROWI</name>
<dbReference type="AlphaFoldDB" id="A0A0Q9WRU0"/>
<accession>A0A0Q9WRU0</accession>
<evidence type="ECO:0000313" key="2">
    <source>
        <dbReference type="Proteomes" id="UP000007798"/>
    </source>
</evidence>
<protein>
    <recommendedName>
        <fullName evidence="3">Reverse transcriptase zinc-binding domain-containing protein</fullName>
    </recommendedName>
</protein>
<dbReference type="EMBL" id="CH963857">
    <property type="protein sequence ID" value="KRF98317.1"/>
    <property type="molecule type" value="Genomic_DNA"/>
</dbReference>